<dbReference type="EMBL" id="VUAA01000007">
    <property type="protein sequence ID" value="KAA1255184.1"/>
    <property type="molecule type" value="Genomic_DNA"/>
</dbReference>
<evidence type="ECO:0000313" key="2">
    <source>
        <dbReference type="Proteomes" id="UP000323225"/>
    </source>
</evidence>
<comment type="caution">
    <text evidence="1">The sequence shown here is derived from an EMBL/GenBank/DDBJ whole genome shotgun (WGS) entry which is preliminary data.</text>
</comment>
<accession>A0A5Q6PK13</accession>
<dbReference type="AlphaFoldDB" id="A0A5Q6PK13"/>
<reference evidence="1 2" key="1">
    <citation type="submission" date="2019-09" db="EMBL/GenBank/DDBJ databases">
        <authorList>
            <person name="Kritzky A."/>
            <person name="Schelkanova E.Y."/>
            <person name="Alkhova Z.V."/>
            <person name="Smirnova N.I."/>
        </authorList>
    </citation>
    <scope>NUCLEOTIDE SEQUENCE [LARGE SCALE GENOMIC DNA]</scope>
    <source>
        <strain evidence="1 2">M1526</strain>
    </source>
</reference>
<dbReference type="Proteomes" id="UP000323225">
    <property type="component" value="Unassembled WGS sequence"/>
</dbReference>
<protein>
    <submittedName>
        <fullName evidence="1">Uncharacterized protein</fullName>
    </submittedName>
</protein>
<organism evidence="1 2">
    <name type="scientific">Vibrio cholerae</name>
    <dbReference type="NCBI Taxonomy" id="666"/>
    <lineage>
        <taxon>Bacteria</taxon>
        <taxon>Pseudomonadati</taxon>
        <taxon>Pseudomonadota</taxon>
        <taxon>Gammaproteobacteria</taxon>
        <taxon>Vibrionales</taxon>
        <taxon>Vibrionaceae</taxon>
        <taxon>Vibrio</taxon>
    </lineage>
</organism>
<gene>
    <name evidence="1" type="ORF">F0M16_08175</name>
</gene>
<sequence length="127" mass="14542">MSLYIQRSINRISTLDGADSNGKETWELIDSIDKKLNEIASKYGHYFDRCSIGDNEQYVLVLHDKRHGSTCVYSGESFSYEQIEIPDNPEFLANSEAIIAEINACEELKCIHGIQFDEPQKRIFVFS</sequence>
<proteinExistence type="predicted"/>
<evidence type="ECO:0000313" key="1">
    <source>
        <dbReference type="EMBL" id="KAA1255184.1"/>
    </source>
</evidence>
<name>A0A5Q6PK13_VIBCL</name>